<sequence>MTEEEQQELFGRLKASLRNSVEVTITVFGELGNRQVTGGVAGLDPKHRLVKVETSGDWELIEFENVLAVELSSVEY</sequence>
<dbReference type="EMBL" id="VNJI01000008">
    <property type="protein sequence ID" value="TVY10351.1"/>
    <property type="molecule type" value="Genomic_DNA"/>
</dbReference>
<evidence type="ECO:0000313" key="1">
    <source>
        <dbReference type="EMBL" id="TVY10351.1"/>
    </source>
</evidence>
<organism evidence="1 2">
    <name type="scientific">Paenibacillus cremeus</name>
    <dbReference type="NCBI Taxonomy" id="2163881"/>
    <lineage>
        <taxon>Bacteria</taxon>
        <taxon>Bacillati</taxon>
        <taxon>Bacillota</taxon>
        <taxon>Bacilli</taxon>
        <taxon>Bacillales</taxon>
        <taxon>Paenibacillaceae</taxon>
        <taxon>Paenibacillus</taxon>
    </lineage>
</organism>
<dbReference type="OrthoDB" id="2376882at2"/>
<keyword evidence="2" id="KW-1185">Reference proteome</keyword>
<comment type="caution">
    <text evidence="1">The sequence shown here is derived from an EMBL/GenBank/DDBJ whole genome shotgun (WGS) entry which is preliminary data.</text>
</comment>
<dbReference type="AlphaFoldDB" id="A0A559KDZ7"/>
<evidence type="ECO:0000313" key="2">
    <source>
        <dbReference type="Proteomes" id="UP000317036"/>
    </source>
</evidence>
<gene>
    <name evidence="1" type="ORF">FPZ49_08085</name>
</gene>
<name>A0A559KDZ7_9BACL</name>
<accession>A0A559KDZ7</accession>
<dbReference type="Proteomes" id="UP000317036">
    <property type="component" value="Unassembled WGS sequence"/>
</dbReference>
<proteinExistence type="predicted"/>
<protein>
    <submittedName>
        <fullName evidence="1">YolD-like family protein</fullName>
    </submittedName>
</protein>
<reference evidence="1 2" key="1">
    <citation type="submission" date="2019-07" db="EMBL/GenBank/DDBJ databases">
        <authorList>
            <person name="Kim J."/>
        </authorList>
    </citation>
    <scope>NUCLEOTIDE SEQUENCE [LARGE SCALE GENOMIC DNA]</scope>
    <source>
        <strain evidence="1 2">JC52</strain>
    </source>
</reference>